<feature type="transmembrane region" description="Helical" evidence="11">
    <location>
        <begin position="6"/>
        <end position="30"/>
    </location>
</feature>
<keyword evidence="6 11" id="KW-0472">Membrane</keyword>
<evidence type="ECO:0000256" key="3">
    <source>
        <dbReference type="ARBA" id="ARBA00022692"/>
    </source>
</evidence>
<comment type="subcellular location">
    <subcellularLocation>
        <location evidence="1">Membrane</location>
        <topology evidence="1">Multi-pass membrane protein</topology>
    </subcellularLocation>
</comment>
<keyword evidence="8" id="KW-0325">Glycoprotein</keyword>
<dbReference type="SMART" id="SM00079">
    <property type="entry name" value="PBPe"/>
    <property type="match status" value="1"/>
</dbReference>
<evidence type="ECO:0000256" key="4">
    <source>
        <dbReference type="ARBA" id="ARBA00022989"/>
    </source>
</evidence>
<gene>
    <name evidence="14" type="ORF">KP79_PYT20477</name>
</gene>
<dbReference type="OrthoDB" id="5984008at2759"/>
<keyword evidence="5" id="KW-0406">Ion transport</keyword>
<evidence type="ECO:0000313" key="15">
    <source>
        <dbReference type="Proteomes" id="UP000242188"/>
    </source>
</evidence>
<evidence type="ECO:0000259" key="12">
    <source>
        <dbReference type="SMART" id="SM00079"/>
    </source>
</evidence>
<sequence length="486" mass="54537">MAQWRGPGVILGWGLVLHLALWSGLFVSAITQQQGKKVYRVTVKEEMPYIFQTPGSSEGPNSFEGLLIDVLDRVSKILDVTFSLNHVGDGAFGERRDDGTWTGMIGELQRNESDIAAGPLTVTADRARIVDFSRSFSSTGLRILVKRPENTLTSTDHVDLFVQPFSVGVWVLVLATAAVLQILQSLNQRFNPKEKPLTNEKNYEYEYCPAIDEKRMHTSKAGWILSASSKVFVVSSVTFYTAQLTSILVHSVDGEKQYLPFVTFEGLLNHPDINYSCLDKSFACKYFETSVQSLEKSIEFHLKSGRNTRYNNIDTATRHLRRSTTKPQALIIESDFAYYVTSQEPCDLIVVGEELGDISHSFACRPGLNICHDLDVAILTLKSTGELGRLRNKWLSGPCGKYSEMTSPYAHANKYTTDRQFTKDSERTVKSFAIPLAVVYSGVVVGICMMLWEIYRPKSKTVKMFRIEYHDRSDGIEIESGSDVIK</sequence>
<dbReference type="GO" id="GO:0016020">
    <property type="term" value="C:membrane"/>
    <property type="evidence" value="ECO:0007669"/>
    <property type="project" value="UniProtKB-SubCell"/>
</dbReference>
<organism evidence="14 15">
    <name type="scientific">Mizuhopecten yessoensis</name>
    <name type="common">Japanese scallop</name>
    <name type="synonym">Patinopecten yessoensis</name>
    <dbReference type="NCBI Taxonomy" id="6573"/>
    <lineage>
        <taxon>Eukaryota</taxon>
        <taxon>Metazoa</taxon>
        <taxon>Spiralia</taxon>
        <taxon>Lophotrochozoa</taxon>
        <taxon>Mollusca</taxon>
        <taxon>Bivalvia</taxon>
        <taxon>Autobranchia</taxon>
        <taxon>Pteriomorphia</taxon>
        <taxon>Pectinida</taxon>
        <taxon>Pectinoidea</taxon>
        <taxon>Pectinidae</taxon>
        <taxon>Mizuhopecten</taxon>
    </lineage>
</organism>
<evidence type="ECO:0000256" key="7">
    <source>
        <dbReference type="ARBA" id="ARBA00023170"/>
    </source>
</evidence>
<dbReference type="SMART" id="SM00918">
    <property type="entry name" value="Lig_chan-Glu_bd"/>
    <property type="match status" value="1"/>
</dbReference>
<keyword evidence="3 11" id="KW-0812">Transmembrane</keyword>
<evidence type="ECO:0000256" key="5">
    <source>
        <dbReference type="ARBA" id="ARBA00023065"/>
    </source>
</evidence>
<feature type="domain" description="Ionotropic glutamate receptor L-glutamate and glycine-binding" evidence="13">
    <location>
        <begin position="48"/>
        <end position="110"/>
    </location>
</feature>
<evidence type="ECO:0000256" key="9">
    <source>
        <dbReference type="ARBA" id="ARBA00023286"/>
    </source>
</evidence>
<reference evidence="14 15" key="1">
    <citation type="journal article" date="2017" name="Nat. Ecol. Evol.">
        <title>Scallop genome provides insights into evolution of bilaterian karyotype and development.</title>
        <authorList>
            <person name="Wang S."/>
            <person name="Zhang J."/>
            <person name="Jiao W."/>
            <person name="Li J."/>
            <person name="Xun X."/>
            <person name="Sun Y."/>
            <person name="Guo X."/>
            <person name="Huan P."/>
            <person name="Dong B."/>
            <person name="Zhang L."/>
            <person name="Hu X."/>
            <person name="Sun X."/>
            <person name="Wang J."/>
            <person name="Zhao C."/>
            <person name="Wang Y."/>
            <person name="Wang D."/>
            <person name="Huang X."/>
            <person name="Wang R."/>
            <person name="Lv J."/>
            <person name="Li Y."/>
            <person name="Zhang Z."/>
            <person name="Liu B."/>
            <person name="Lu W."/>
            <person name="Hui Y."/>
            <person name="Liang J."/>
            <person name="Zhou Z."/>
            <person name="Hou R."/>
            <person name="Li X."/>
            <person name="Liu Y."/>
            <person name="Li H."/>
            <person name="Ning X."/>
            <person name="Lin Y."/>
            <person name="Zhao L."/>
            <person name="Xing Q."/>
            <person name="Dou J."/>
            <person name="Li Y."/>
            <person name="Mao J."/>
            <person name="Guo H."/>
            <person name="Dou H."/>
            <person name="Li T."/>
            <person name="Mu C."/>
            <person name="Jiang W."/>
            <person name="Fu Q."/>
            <person name="Fu X."/>
            <person name="Miao Y."/>
            <person name="Liu J."/>
            <person name="Yu Q."/>
            <person name="Li R."/>
            <person name="Liao H."/>
            <person name="Li X."/>
            <person name="Kong Y."/>
            <person name="Jiang Z."/>
            <person name="Chourrout D."/>
            <person name="Li R."/>
            <person name="Bao Z."/>
        </authorList>
    </citation>
    <scope>NUCLEOTIDE SEQUENCE [LARGE SCALE GENOMIC DNA]</scope>
    <source>
        <strain evidence="14 15">PY_sf001</strain>
    </source>
</reference>
<accession>A0A210Q6S4</accession>
<comment type="caution">
    <text evidence="14">The sequence shown here is derived from an EMBL/GenBank/DDBJ whole genome shotgun (WGS) entry which is preliminary data.</text>
</comment>
<evidence type="ECO:0000256" key="2">
    <source>
        <dbReference type="ARBA" id="ARBA00022448"/>
    </source>
</evidence>
<keyword evidence="10" id="KW-0407">Ion channel</keyword>
<dbReference type="InterPro" id="IPR001320">
    <property type="entry name" value="Iontro_rcpt_C"/>
</dbReference>
<dbReference type="Gene3D" id="3.40.190.10">
    <property type="entry name" value="Periplasmic binding protein-like II"/>
    <property type="match status" value="3"/>
</dbReference>
<dbReference type="FunFam" id="3.40.190.10:FF:000024">
    <property type="entry name" value="Glutamate receptor, ionotropic, delta 1"/>
    <property type="match status" value="1"/>
</dbReference>
<dbReference type="Pfam" id="PF10613">
    <property type="entry name" value="Lig_chan-Glu_bd"/>
    <property type="match status" value="1"/>
</dbReference>
<keyword evidence="7 14" id="KW-0675">Receptor</keyword>
<dbReference type="PANTHER" id="PTHR18966">
    <property type="entry name" value="IONOTROPIC GLUTAMATE RECEPTOR"/>
    <property type="match status" value="1"/>
</dbReference>
<feature type="transmembrane region" description="Helical" evidence="11">
    <location>
        <begin position="432"/>
        <end position="455"/>
    </location>
</feature>
<dbReference type="GO" id="GO:0015276">
    <property type="term" value="F:ligand-gated monoatomic ion channel activity"/>
    <property type="evidence" value="ECO:0007669"/>
    <property type="project" value="InterPro"/>
</dbReference>
<protein>
    <submittedName>
        <fullName evidence="14">Glutamate receptor 1</fullName>
    </submittedName>
</protein>
<evidence type="ECO:0000256" key="8">
    <source>
        <dbReference type="ARBA" id="ARBA00023180"/>
    </source>
</evidence>
<dbReference type="SUPFAM" id="SSF53850">
    <property type="entry name" value="Periplasmic binding protein-like II"/>
    <property type="match status" value="1"/>
</dbReference>
<dbReference type="EMBL" id="NEDP02004782">
    <property type="protein sequence ID" value="OWF44436.1"/>
    <property type="molecule type" value="Genomic_DNA"/>
</dbReference>
<proteinExistence type="predicted"/>
<name>A0A210Q6S4_MIZYE</name>
<keyword evidence="9" id="KW-1071">Ligand-gated ion channel</keyword>
<evidence type="ECO:0000256" key="10">
    <source>
        <dbReference type="ARBA" id="ARBA00023303"/>
    </source>
</evidence>
<keyword evidence="4 11" id="KW-1133">Transmembrane helix</keyword>
<evidence type="ECO:0000256" key="11">
    <source>
        <dbReference type="SAM" id="Phobius"/>
    </source>
</evidence>
<keyword evidence="15" id="KW-1185">Reference proteome</keyword>
<keyword evidence="2" id="KW-0813">Transport</keyword>
<feature type="domain" description="Ionotropic glutamate receptor C-terminal" evidence="12">
    <location>
        <begin position="38"/>
        <end position="397"/>
    </location>
</feature>
<evidence type="ECO:0000256" key="6">
    <source>
        <dbReference type="ARBA" id="ARBA00023136"/>
    </source>
</evidence>
<dbReference type="AlphaFoldDB" id="A0A210Q6S4"/>
<evidence type="ECO:0000313" key="14">
    <source>
        <dbReference type="EMBL" id="OWF44436.1"/>
    </source>
</evidence>
<dbReference type="InterPro" id="IPR015683">
    <property type="entry name" value="Ionotropic_Glu_rcpt"/>
</dbReference>
<evidence type="ECO:0000256" key="1">
    <source>
        <dbReference type="ARBA" id="ARBA00004141"/>
    </source>
</evidence>
<evidence type="ECO:0000259" key="13">
    <source>
        <dbReference type="SMART" id="SM00918"/>
    </source>
</evidence>
<dbReference type="STRING" id="6573.A0A210Q6S4"/>
<dbReference type="InterPro" id="IPR019594">
    <property type="entry name" value="Glu/Gly-bd"/>
</dbReference>
<feature type="transmembrane region" description="Helical" evidence="11">
    <location>
        <begin position="160"/>
        <end position="183"/>
    </location>
</feature>
<dbReference type="Proteomes" id="UP000242188">
    <property type="component" value="Unassembled WGS sequence"/>
</dbReference>